<keyword evidence="3" id="KW-1185">Reference proteome</keyword>
<dbReference type="GO" id="GO:0046521">
    <property type="term" value="P:sphingoid catabolic process"/>
    <property type="evidence" value="ECO:0007669"/>
    <property type="project" value="TreeGrafter"/>
</dbReference>
<dbReference type="Pfam" id="PF06127">
    <property type="entry name" value="Mpo1-like"/>
    <property type="match status" value="1"/>
</dbReference>
<protein>
    <submittedName>
        <fullName evidence="2">DUF962 domain-containing protein</fullName>
    </submittedName>
</protein>
<keyword evidence="1" id="KW-1133">Transmembrane helix</keyword>
<dbReference type="EMBL" id="CP116805">
    <property type="protein sequence ID" value="WCL54467.1"/>
    <property type="molecule type" value="Genomic_DNA"/>
</dbReference>
<proteinExistence type="predicted"/>
<keyword evidence="1" id="KW-0472">Membrane</keyword>
<feature type="transmembrane region" description="Helical" evidence="1">
    <location>
        <begin position="99"/>
        <end position="121"/>
    </location>
</feature>
<sequence length="177" mass="19678">MREWFLDQLAMYAAYHRDKRNEATHHLGVPMIVFSLMVLMAPVRLVEFEVGALTLAGLMIGLLLLYYVLMAPLVGIVAVLLYGALLYGAEHLAGYGTGFAVKSFAVLFVVGWIIQFVGHYFEGRRPALFTNLTQIFMAPAFLIAEILFRLGLEKGLLAEIEARKGRFLPAGEQQAAE</sequence>
<gene>
    <name evidence="2" type="ORF">PH603_01675</name>
</gene>
<dbReference type="RefSeq" id="WP_289504186.1">
    <property type="nucleotide sequence ID" value="NZ_CP116805.1"/>
</dbReference>
<dbReference type="KEGG" id="gso:PH603_01675"/>
<accession>A0AAF0BLR4</accession>
<dbReference type="AlphaFoldDB" id="A0AAF0BLR4"/>
<dbReference type="Proteomes" id="UP001217500">
    <property type="component" value="Chromosome"/>
</dbReference>
<evidence type="ECO:0000313" key="2">
    <source>
        <dbReference type="EMBL" id="WCL54467.1"/>
    </source>
</evidence>
<dbReference type="PANTHER" id="PTHR28026:SF9">
    <property type="entry name" value="2-HYDROXY-PALMITIC ACID DIOXYGENASE MPO1"/>
    <property type="match status" value="1"/>
</dbReference>
<feature type="transmembrane region" description="Helical" evidence="1">
    <location>
        <begin position="58"/>
        <end position="87"/>
    </location>
</feature>
<feature type="transmembrane region" description="Helical" evidence="1">
    <location>
        <begin position="127"/>
        <end position="148"/>
    </location>
</feature>
<reference evidence="2" key="1">
    <citation type="submission" date="2023-01" db="EMBL/GenBank/DDBJ databases">
        <title>The genome sequence of Kordiimonadaceae bacterium 6D33.</title>
        <authorList>
            <person name="Liu Y."/>
        </authorList>
    </citation>
    <scope>NUCLEOTIDE SEQUENCE</scope>
    <source>
        <strain evidence="2">6D33</strain>
    </source>
</reference>
<name>A0AAF0BLR4_9PROT</name>
<feature type="transmembrane region" description="Helical" evidence="1">
    <location>
        <begin position="27"/>
        <end position="46"/>
    </location>
</feature>
<evidence type="ECO:0000256" key="1">
    <source>
        <dbReference type="SAM" id="Phobius"/>
    </source>
</evidence>
<dbReference type="PANTHER" id="PTHR28026">
    <property type="entry name" value="DUF962 DOMAIN PROTEIN (AFU_ORTHOLOGUE AFUA_8G05310)"/>
    <property type="match status" value="1"/>
</dbReference>
<dbReference type="GO" id="GO:0016020">
    <property type="term" value="C:membrane"/>
    <property type="evidence" value="ECO:0007669"/>
    <property type="project" value="GOC"/>
</dbReference>
<organism evidence="2 3">
    <name type="scientific">Gimibacter soli</name>
    <dbReference type="NCBI Taxonomy" id="3024400"/>
    <lineage>
        <taxon>Bacteria</taxon>
        <taxon>Pseudomonadati</taxon>
        <taxon>Pseudomonadota</taxon>
        <taxon>Alphaproteobacteria</taxon>
        <taxon>Kordiimonadales</taxon>
        <taxon>Temperatibacteraceae</taxon>
        <taxon>Gimibacter</taxon>
    </lineage>
</organism>
<keyword evidence="1" id="KW-0812">Transmembrane</keyword>
<evidence type="ECO:0000313" key="3">
    <source>
        <dbReference type="Proteomes" id="UP001217500"/>
    </source>
</evidence>
<dbReference type="InterPro" id="IPR009305">
    <property type="entry name" value="Mpo1-like"/>
</dbReference>